<evidence type="ECO:0000259" key="4">
    <source>
        <dbReference type="PROSITE" id="PS51118"/>
    </source>
</evidence>
<keyword evidence="2" id="KW-0238">DNA-binding</keyword>
<evidence type="ECO:0000256" key="3">
    <source>
        <dbReference type="ARBA" id="ARBA00023163"/>
    </source>
</evidence>
<gene>
    <name evidence="5" type="ORF">H7I41_26280</name>
</gene>
<dbReference type="GO" id="GO:0003677">
    <property type="term" value="F:DNA binding"/>
    <property type="evidence" value="ECO:0007669"/>
    <property type="project" value="UniProtKB-KW"/>
</dbReference>
<keyword evidence="3" id="KW-0804">Transcription</keyword>
<reference evidence="5" key="2">
    <citation type="journal article" date="2022" name="BMC Genomics">
        <title>Comparative genome analysis of mycobacteria focusing on tRNA and non-coding RNA.</title>
        <authorList>
            <person name="Behra P.R.K."/>
            <person name="Pettersson B.M.F."/>
            <person name="Ramesh M."/>
            <person name="Das S."/>
            <person name="Dasgupta S."/>
            <person name="Kirsebom L.A."/>
        </authorList>
    </citation>
    <scope>NUCLEOTIDE SEQUENCE</scope>
    <source>
        <strain evidence="5">DSM 44615</strain>
    </source>
</reference>
<protein>
    <submittedName>
        <fullName evidence="5">Helix-turn-helix transcriptional regulator</fullName>
    </submittedName>
</protein>
<keyword evidence="1" id="KW-0805">Transcription regulation</keyword>
<feature type="domain" description="HTH hxlR-type" evidence="4">
    <location>
        <begin position="8"/>
        <end position="103"/>
    </location>
</feature>
<dbReference type="InterPro" id="IPR002577">
    <property type="entry name" value="HTH_HxlR"/>
</dbReference>
<name>A0A9X2YSB1_9MYCO</name>
<evidence type="ECO:0000313" key="6">
    <source>
        <dbReference type="Proteomes" id="UP001140293"/>
    </source>
</evidence>
<dbReference type="InterPro" id="IPR036390">
    <property type="entry name" value="WH_DNA-bd_sf"/>
</dbReference>
<reference evidence="5" key="1">
    <citation type="submission" date="2020-07" db="EMBL/GenBank/DDBJ databases">
        <authorList>
            <person name="Pettersson B.M.F."/>
            <person name="Behra P.R.K."/>
            <person name="Ramesh M."/>
            <person name="Das S."/>
            <person name="Dasgupta S."/>
            <person name="Kirsebom L.A."/>
        </authorList>
    </citation>
    <scope>NUCLEOTIDE SEQUENCE</scope>
    <source>
        <strain evidence="5">DSM 44615</strain>
    </source>
</reference>
<organism evidence="5 6">
    <name type="scientific">[Mycobacterium] manitobense</name>
    <dbReference type="NCBI Taxonomy" id="190147"/>
    <lineage>
        <taxon>Bacteria</taxon>
        <taxon>Bacillati</taxon>
        <taxon>Actinomycetota</taxon>
        <taxon>Actinomycetes</taxon>
        <taxon>Mycobacteriales</taxon>
        <taxon>Mycobacteriaceae</taxon>
        <taxon>Mycolicibacterium</taxon>
    </lineage>
</organism>
<dbReference type="RefSeq" id="WP_264015588.1">
    <property type="nucleotide sequence ID" value="NZ_JACKSJ010000235.1"/>
</dbReference>
<dbReference type="Proteomes" id="UP001140293">
    <property type="component" value="Unassembled WGS sequence"/>
</dbReference>
<dbReference type="Gene3D" id="1.10.10.10">
    <property type="entry name" value="Winged helix-like DNA-binding domain superfamily/Winged helix DNA-binding domain"/>
    <property type="match status" value="1"/>
</dbReference>
<dbReference type="PROSITE" id="PS51118">
    <property type="entry name" value="HTH_HXLR"/>
    <property type="match status" value="1"/>
</dbReference>
<dbReference type="CDD" id="cd00090">
    <property type="entry name" value="HTH_ARSR"/>
    <property type="match status" value="1"/>
</dbReference>
<dbReference type="SUPFAM" id="SSF55718">
    <property type="entry name" value="SCP-like"/>
    <property type="match status" value="1"/>
</dbReference>
<dbReference type="InterPro" id="IPR036388">
    <property type="entry name" value="WH-like_DNA-bd_sf"/>
</dbReference>
<dbReference type="InterPro" id="IPR036527">
    <property type="entry name" value="SCP2_sterol-bd_dom_sf"/>
</dbReference>
<comment type="caution">
    <text evidence="5">The sequence shown here is derived from an EMBL/GenBank/DDBJ whole genome shotgun (WGS) entry which is preliminary data.</text>
</comment>
<accession>A0A9X2YSB1</accession>
<evidence type="ECO:0000313" key="5">
    <source>
        <dbReference type="EMBL" id="MCV7173435.1"/>
    </source>
</evidence>
<dbReference type="PANTHER" id="PTHR33204:SF18">
    <property type="entry name" value="TRANSCRIPTIONAL REGULATORY PROTEIN"/>
    <property type="match status" value="1"/>
</dbReference>
<keyword evidence="6" id="KW-1185">Reference proteome</keyword>
<dbReference type="Pfam" id="PF01638">
    <property type="entry name" value="HxlR"/>
    <property type="match status" value="1"/>
</dbReference>
<dbReference type="PANTHER" id="PTHR33204">
    <property type="entry name" value="TRANSCRIPTIONAL REGULATOR, MARR FAMILY"/>
    <property type="match status" value="1"/>
</dbReference>
<evidence type="ECO:0000256" key="1">
    <source>
        <dbReference type="ARBA" id="ARBA00023015"/>
    </source>
</evidence>
<evidence type="ECO:0000256" key="2">
    <source>
        <dbReference type="ARBA" id="ARBA00023125"/>
    </source>
</evidence>
<dbReference type="InterPro" id="IPR011991">
    <property type="entry name" value="ArsR-like_HTH"/>
</dbReference>
<sequence>MAGYGQFCPVAKAMELLDERWTVLVVRELLAGSTHFNDLRRGVPKMSPTLLSKRLQTLTRAGVVERSEVDGRTIYTLTDCGRELVGVVEALGAWSVRWMSDLVEKDLDPSVLMWDIRRTIALEQWPRTRTVVAFRLSGAPPKASSWWLMVADGEAQVCDFDPGYDVAATVSTTLRTLSQIWRGDQSWQRGLLDGSVAIEASGDVRRALPSWIGQSSLAAVPRPA</sequence>
<dbReference type="EMBL" id="JACKSJ010000235">
    <property type="protein sequence ID" value="MCV7173435.1"/>
    <property type="molecule type" value="Genomic_DNA"/>
</dbReference>
<proteinExistence type="predicted"/>
<dbReference type="SUPFAM" id="SSF46785">
    <property type="entry name" value="Winged helix' DNA-binding domain"/>
    <property type="match status" value="1"/>
</dbReference>
<dbReference type="AlphaFoldDB" id="A0A9X2YSB1"/>